<dbReference type="OrthoDB" id="1148675at2"/>
<evidence type="ECO:0008006" key="4">
    <source>
        <dbReference type="Google" id="ProtNLM"/>
    </source>
</evidence>
<feature type="transmembrane region" description="Helical" evidence="1">
    <location>
        <begin position="60"/>
        <end position="82"/>
    </location>
</feature>
<comment type="caution">
    <text evidence="2">The sequence shown here is derived from an EMBL/GenBank/DDBJ whole genome shotgun (WGS) entry which is preliminary data.</text>
</comment>
<keyword evidence="1" id="KW-0472">Membrane</keyword>
<dbReference type="AlphaFoldDB" id="A0A1H2XCJ5"/>
<feature type="transmembrane region" description="Helical" evidence="1">
    <location>
        <begin position="102"/>
        <end position="123"/>
    </location>
</feature>
<keyword evidence="1" id="KW-0812">Transmembrane</keyword>
<keyword evidence="3" id="KW-1185">Reference proteome</keyword>
<evidence type="ECO:0000256" key="1">
    <source>
        <dbReference type="SAM" id="Phobius"/>
    </source>
</evidence>
<feature type="transmembrane region" description="Helical" evidence="1">
    <location>
        <begin position="6"/>
        <end position="26"/>
    </location>
</feature>
<reference evidence="2 3" key="1">
    <citation type="submission" date="2016-10" db="EMBL/GenBank/DDBJ databases">
        <authorList>
            <person name="Varghese N."/>
            <person name="Submissions S."/>
        </authorList>
    </citation>
    <scope>NUCLEOTIDE SEQUENCE [LARGE SCALE GENOMIC DNA]</scope>
    <source>
        <strain evidence="2 3">DSM 11449</strain>
    </source>
</reference>
<name>A0A1H2XCJ5_9FLAO</name>
<accession>A0A1H2XCJ5</accession>
<evidence type="ECO:0000313" key="2">
    <source>
        <dbReference type="EMBL" id="SDW90545.1"/>
    </source>
</evidence>
<dbReference type="EMBL" id="FNND01000005">
    <property type="protein sequence ID" value="SDW90545.1"/>
    <property type="molecule type" value="Genomic_DNA"/>
</dbReference>
<protein>
    <recommendedName>
        <fullName evidence="4">Transmembrane protein</fullName>
    </recommendedName>
</protein>
<dbReference type="RefSeq" id="WP_016420917.1">
    <property type="nucleotide sequence ID" value="NZ_JBHRLC010000041.1"/>
</dbReference>
<dbReference type="Proteomes" id="UP000182771">
    <property type="component" value="Unassembled WGS sequence"/>
</dbReference>
<sequence length="242" mass="28973">MSQSTIFWFVFFSIGGVVFYIVKRYLEGTKNTFEKRLDSYMPKSALPLERETYLEKRKRFVRCILGVIIGVFIVVSFLFVVLCIDFNVFQQENTERYHILSVLLLYAVISFLPYLGILFYWLYFMANKTTCAQQMLLEQMSDEDFQCFNEIRRINIFQNYTPPFVVCKGKLYLFKFLHIIEIPIATIRNISIRPLLIEKLYPRKYNGGDRVVITHTKKTYIYMNTNFYLYLTTLLYKYQLKT</sequence>
<gene>
    <name evidence="2" type="ORF">SAMN05444420_10569</name>
</gene>
<proteinExistence type="predicted"/>
<dbReference type="GeneID" id="85016711"/>
<organism evidence="2 3">
    <name type="scientific">Capnocytophaga granulosa</name>
    <dbReference type="NCBI Taxonomy" id="45242"/>
    <lineage>
        <taxon>Bacteria</taxon>
        <taxon>Pseudomonadati</taxon>
        <taxon>Bacteroidota</taxon>
        <taxon>Flavobacteriia</taxon>
        <taxon>Flavobacteriales</taxon>
        <taxon>Flavobacteriaceae</taxon>
        <taxon>Capnocytophaga</taxon>
    </lineage>
</organism>
<evidence type="ECO:0000313" key="3">
    <source>
        <dbReference type="Proteomes" id="UP000182771"/>
    </source>
</evidence>
<keyword evidence="1" id="KW-1133">Transmembrane helix</keyword>